<keyword evidence="11" id="KW-0325">Glycoprotein</keyword>
<dbReference type="InterPro" id="IPR039972">
    <property type="entry name" value="Sarcoglycan_gamma/delta/zeta"/>
</dbReference>
<keyword evidence="8 13" id="KW-1133">Transmembrane helix</keyword>
<evidence type="ECO:0000256" key="3">
    <source>
        <dbReference type="ARBA" id="ARBA00007574"/>
    </source>
</evidence>
<dbReference type="PANTHER" id="PTHR12939">
    <property type="entry name" value="SARCOGLYCAN"/>
    <property type="match status" value="1"/>
</dbReference>
<evidence type="ECO:0000256" key="10">
    <source>
        <dbReference type="ARBA" id="ARBA00023157"/>
    </source>
</evidence>
<dbReference type="GO" id="GO:0042383">
    <property type="term" value="C:sarcolemma"/>
    <property type="evidence" value="ECO:0007669"/>
    <property type="project" value="UniProtKB-SubCell"/>
</dbReference>
<feature type="transmembrane region" description="Helical" evidence="13">
    <location>
        <begin position="42"/>
        <end position="65"/>
    </location>
</feature>
<dbReference type="HOGENOM" id="CLU_043450_0_0_1"/>
<dbReference type="Pfam" id="PF04790">
    <property type="entry name" value="Sarcoglycan_1"/>
    <property type="match status" value="1"/>
</dbReference>
<name>N6UMJ5_DENPD</name>
<reference evidence="15" key="1">
    <citation type="journal article" date="2013" name="Genome Biol.">
        <title>Draft genome of the mountain pine beetle, Dendroctonus ponderosae Hopkins, a major forest pest.</title>
        <authorList>
            <person name="Keeling C.I."/>
            <person name="Yuen M.M."/>
            <person name="Liao N.Y."/>
            <person name="Docking T.R."/>
            <person name="Chan S.K."/>
            <person name="Taylor G.A."/>
            <person name="Palmquist D.L."/>
            <person name="Jackman S.D."/>
            <person name="Nguyen A."/>
            <person name="Li M."/>
            <person name="Henderson H."/>
            <person name="Janes J.K."/>
            <person name="Zhao Y."/>
            <person name="Pandoh P."/>
            <person name="Moore R."/>
            <person name="Sperling F.A."/>
            <person name="Huber D.P."/>
            <person name="Birol I."/>
            <person name="Jones S.J."/>
            <person name="Bohlmann J."/>
        </authorList>
    </citation>
    <scope>NUCLEOTIDE SEQUENCE</scope>
</reference>
<comment type="subcellular location">
    <subcellularLocation>
        <location evidence="2">Cell membrane</location>
        <location evidence="2">Sarcolemma</location>
        <topology evidence="2">Single-pass type II membrane protein</topology>
    </subcellularLocation>
    <subcellularLocation>
        <location evidence="1">Cytoplasm</location>
        <location evidence="1">Cytoskeleton</location>
    </subcellularLocation>
</comment>
<keyword evidence="4" id="KW-1003">Cell membrane</keyword>
<protein>
    <recommendedName>
        <fullName evidence="16">Delta-sarcoglycan</fullName>
    </recommendedName>
</protein>
<gene>
    <name evidence="15" type="ORF">YQE_00675</name>
    <name evidence="14" type="ORF">YQE_00709</name>
</gene>
<accession>N6UMJ5</accession>
<evidence type="ECO:0000256" key="5">
    <source>
        <dbReference type="ARBA" id="ARBA00022490"/>
    </source>
</evidence>
<evidence type="ECO:0000256" key="12">
    <source>
        <dbReference type="ARBA" id="ARBA00023212"/>
    </source>
</evidence>
<feature type="non-terminal residue" evidence="15">
    <location>
        <position position="1"/>
    </location>
</feature>
<keyword evidence="7" id="KW-0735">Signal-anchor</keyword>
<evidence type="ECO:0000256" key="4">
    <source>
        <dbReference type="ARBA" id="ARBA00022475"/>
    </source>
</evidence>
<dbReference type="GO" id="GO:0060047">
    <property type="term" value="P:heart contraction"/>
    <property type="evidence" value="ECO:0007669"/>
    <property type="project" value="TreeGrafter"/>
</dbReference>
<dbReference type="InterPro" id="IPR006875">
    <property type="entry name" value="Sarcoglycan"/>
</dbReference>
<dbReference type="OrthoDB" id="8881719at2759"/>
<keyword evidence="5" id="KW-0963">Cytoplasm</keyword>
<dbReference type="GO" id="GO:0016012">
    <property type="term" value="C:sarcoglycan complex"/>
    <property type="evidence" value="ECO:0007669"/>
    <property type="project" value="InterPro"/>
</dbReference>
<comment type="similarity">
    <text evidence="3">Belongs to the sarcoglycan beta/delta/gamma/zeta family.</text>
</comment>
<evidence type="ECO:0000256" key="2">
    <source>
        <dbReference type="ARBA" id="ARBA00004274"/>
    </source>
</evidence>
<keyword evidence="6 13" id="KW-0812">Transmembrane</keyword>
<keyword evidence="9 13" id="KW-0472">Membrane</keyword>
<sequence length="330" mass="36354">MKGNDGETSTLHSRQEEPMGTRSAVFCPPGFRMGMYGWRKKCLYGLILVLLFMVIVNLALTLWVLKVLDFSTDGMGQLEVVPGGLKLKGNAFVLDNLIANQIRSRSGEPIVIESSRNITLRSRDKLGRSSTVVHMATCIQSLPPNLFYPGIDSLECLANKFQILDDRGGLMFSADRREVVVGAETLRITGEGGSRFSGSVQTRLVRAESGHDLSLSRTFVIIQFGVNYRLESPTRGLQIRAPKELKLESRGGHINALAQNDVSFRSEMGAIRLQSSSIIVPQLPTAKVTNRQVGARSFEVFQLCACENGKLFLADPHVVCASENEDSFCR</sequence>
<keyword evidence="10" id="KW-1015">Disulfide bond</keyword>
<evidence type="ECO:0000256" key="9">
    <source>
        <dbReference type="ARBA" id="ARBA00023136"/>
    </source>
</evidence>
<evidence type="ECO:0000256" key="8">
    <source>
        <dbReference type="ARBA" id="ARBA00022989"/>
    </source>
</evidence>
<evidence type="ECO:0000256" key="1">
    <source>
        <dbReference type="ARBA" id="ARBA00004245"/>
    </source>
</evidence>
<keyword evidence="12" id="KW-0206">Cytoskeleton</keyword>
<dbReference type="GO" id="GO:0005856">
    <property type="term" value="C:cytoskeleton"/>
    <property type="evidence" value="ECO:0007669"/>
    <property type="project" value="UniProtKB-SubCell"/>
</dbReference>
<dbReference type="PANTHER" id="PTHR12939:SF10">
    <property type="entry name" value="EG:4F1.1 PROTEIN"/>
    <property type="match status" value="1"/>
</dbReference>
<evidence type="ECO:0008006" key="16">
    <source>
        <dbReference type="Google" id="ProtNLM"/>
    </source>
</evidence>
<evidence type="ECO:0000256" key="6">
    <source>
        <dbReference type="ARBA" id="ARBA00022692"/>
    </source>
</evidence>
<evidence type="ECO:0000256" key="7">
    <source>
        <dbReference type="ARBA" id="ARBA00022968"/>
    </source>
</evidence>
<dbReference type="EMBL" id="KB737692">
    <property type="protein sequence ID" value="ENN82960.1"/>
    <property type="molecule type" value="Genomic_DNA"/>
</dbReference>
<evidence type="ECO:0000313" key="14">
    <source>
        <dbReference type="EMBL" id="ENN82925.1"/>
    </source>
</evidence>
<dbReference type="EMBL" id="KB737789">
    <property type="protein sequence ID" value="ENN82925.1"/>
    <property type="molecule type" value="Genomic_DNA"/>
</dbReference>
<evidence type="ECO:0000313" key="15">
    <source>
        <dbReference type="EMBL" id="ENN82960.1"/>
    </source>
</evidence>
<dbReference type="AlphaFoldDB" id="N6UMJ5"/>
<dbReference type="OMA" id="FQMTREQ"/>
<organism evidence="15">
    <name type="scientific">Dendroctonus ponderosae</name>
    <name type="common">Mountain pine beetle</name>
    <dbReference type="NCBI Taxonomy" id="77166"/>
    <lineage>
        <taxon>Eukaryota</taxon>
        <taxon>Metazoa</taxon>
        <taxon>Ecdysozoa</taxon>
        <taxon>Arthropoda</taxon>
        <taxon>Hexapoda</taxon>
        <taxon>Insecta</taxon>
        <taxon>Pterygota</taxon>
        <taxon>Neoptera</taxon>
        <taxon>Endopterygota</taxon>
        <taxon>Coleoptera</taxon>
        <taxon>Polyphaga</taxon>
        <taxon>Cucujiformia</taxon>
        <taxon>Curculionidae</taxon>
        <taxon>Scolytinae</taxon>
        <taxon>Dendroctonus</taxon>
    </lineage>
</organism>
<proteinExistence type="inferred from homology"/>
<evidence type="ECO:0000256" key="11">
    <source>
        <dbReference type="ARBA" id="ARBA00023180"/>
    </source>
</evidence>
<evidence type="ECO:0000256" key="13">
    <source>
        <dbReference type="SAM" id="Phobius"/>
    </source>
</evidence>